<proteinExistence type="predicted"/>
<dbReference type="Pfam" id="PF03478">
    <property type="entry name" value="Beta-prop_KIB1-4"/>
    <property type="match status" value="1"/>
</dbReference>
<accession>A0ABC9E2L9</accession>
<protein>
    <recommendedName>
        <fullName evidence="1">KIB1-4 beta-propeller domain-containing protein</fullName>
    </recommendedName>
</protein>
<reference evidence="2" key="1">
    <citation type="submission" date="2024-10" db="EMBL/GenBank/DDBJ databases">
        <authorList>
            <person name="Ryan C."/>
        </authorList>
    </citation>
    <scope>NUCLEOTIDE SEQUENCE [LARGE SCALE GENOMIC DNA]</scope>
</reference>
<dbReference type="EMBL" id="OZ075146">
    <property type="protein sequence ID" value="CAL5050683.1"/>
    <property type="molecule type" value="Genomic_DNA"/>
</dbReference>
<keyword evidence="3" id="KW-1185">Reference proteome</keyword>
<feature type="domain" description="KIB1-4 beta-propeller" evidence="1">
    <location>
        <begin position="42"/>
        <end position="270"/>
    </location>
</feature>
<dbReference type="Proteomes" id="UP001497457">
    <property type="component" value="Chromosome 36b"/>
</dbReference>
<evidence type="ECO:0000313" key="3">
    <source>
        <dbReference type="Proteomes" id="UP001497457"/>
    </source>
</evidence>
<gene>
    <name evidence="2" type="ORF">URODEC1_LOCUS91738</name>
</gene>
<evidence type="ECO:0000259" key="1">
    <source>
        <dbReference type="Pfam" id="PF03478"/>
    </source>
</evidence>
<dbReference type="AlphaFoldDB" id="A0ABC9E2L9"/>
<dbReference type="PANTHER" id="PTHR33127:SF89">
    <property type="entry name" value="OS06G0135800 PROTEIN"/>
    <property type="match status" value="1"/>
</dbReference>
<dbReference type="PANTHER" id="PTHR33127">
    <property type="entry name" value="TRANSMEMBRANE PROTEIN"/>
    <property type="match status" value="1"/>
</dbReference>
<name>A0ABC9E2L9_9POAL</name>
<evidence type="ECO:0000313" key="2">
    <source>
        <dbReference type="EMBL" id="CAL5050683.1"/>
    </source>
</evidence>
<sequence length="297" mass="31577">MTSSPAAPCLVFDYGGEGEHKSTTLFSVSDGAHRAGTRAPPPTGSRALPPLPQQPTPWWSVCALSGSPTAAGGCTVLLAEPPQSGDVLWYCHAGGSARAATWSRHEYDLGGGDGGDKGPYISCSIGLASCRGRFYYNHSSTECGVIDFSLAAAGTPPALSTLPMEPVPLPFAEAASLSTVEIDGELYTVAVYIHYRGAGFHAAVAVAGIYRMDLGRREHVRVESVGDRAILASSGRFFGGGGWCPATEFGLIPNSVYWMSYSDRRLHVFDLELGTEEVRELYEGVADAKHHHPRRFG</sequence>
<dbReference type="InterPro" id="IPR005174">
    <property type="entry name" value="KIB1-4_b-propeller"/>
</dbReference>
<organism evidence="2 3">
    <name type="scientific">Urochloa decumbens</name>
    <dbReference type="NCBI Taxonomy" id="240449"/>
    <lineage>
        <taxon>Eukaryota</taxon>
        <taxon>Viridiplantae</taxon>
        <taxon>Streptophyta</taxon>
        <taxon>Embryophyta</taxon>
        <taxon>Tracheophyta</taxon>
        <taxon>Spermatophyta</taxon>
        <taxon>Magnoliopsida</taxon>
        <taxon>Liliopsida</taxon>
        <taxon>Poales</taxon>
        <taxon>Poaceae</taxon>
        <taxon>PACMAD clade</taxon>
        <taxon>Panicoideae</taxon>
        <taxon>Panicodae</taxon>
        <taxon>Paniceae</taxon>
        <taxon>Melinidinae</taxon>
        <taxon>Urochloa</taxon>
    </lineage>
</organism>